<sequence length="203" mass="22667">MAYQTPKQKAEAGTLPAVVAKPKRNTPVRQPKSDSVLLAEAGYVVPTISRHARYIAGIDPDIDKSGLVIYDRQENAWLCTTATLHMLIQGITQDFVPDSIDFIVEAGWDNKGFFHFGGFPPGFDKWGQKSQFAYIAKVGSRVGENFGIGKTIVHMLQAMGYRVHTVKPQSGKWDADEFMQKTGLTYGYNPEVRDACRTMYPFK</sequence>
<comment type="caution">
    <text evidence="1">The sequence shown here is derived from an EMBL/GenBank/DDBJ whole genome shotgun (WGS) entry which is preliminary data.</text>
</comment>
<name>A0ABX0QEE2_9BACT</name>
<organism evidence="1 2">
    <name type="scientific">Fibrivirga algicola</name>
    <dbReference type="NCBI Taxonomy" id="2950420"/>
    <lineage>
        <taxon>Bacteria</taxon>
        <taxon>Pseudomonadati</taxon>
        <taxon>Bacteroidota</taxon>
        <taxon>Cytophagia</taxon>
        <taxon>Cytophagales</taxon>
        <taxon>Spirosomataceae</taxon>
        <taxon>Fibrivirga</taxon>
    </lineage>
</organism>
<dbReference type="EMBL" id="WAEL01000001">
    <property type="protein sequence ID" value="NID09347.1"/>
    <property type="molecule type" value="Genomic_DNA"/>
</dbReference>
<dbReference type="Proteomes" id="UP000606008">
    <property type="component" value="Unassembled WGS sequence"/>
</dbReference>
<evidence type="ECO:0000313" key="1">
    <source>
        <dbReference type="EMBL" id="NID09347.1"/>
    </source>
</evidence>
<reference evidence="2" key="1">
    <citation type="submission" date="2019-09" db="EMBL/GenBank/DDBJ databases">
        <authorList>
            <person name="Jung D.-H."/>
        </authorList>
    </citation>
    <scope>NUCLEOTIDE SEQUENCE [LARGE SCALE GENOMIC DNA]</scope>
    <source>
        <strain evidence="2">JA-25</strain>
    </source>
</reference>
<proteinExistence type="predicted"/>
<evidence type="ECO:0000313" key="2">
    <source>
        <dbReference type="Proteomes" id="UP000606008"/>
    </source>
</evidence>
<reference evidence="2" key="2">
    <citation type="submission" date="2023-07" db="EMBL/GenBank/DDBJ databases">
        <authorList>
            <person name="Jung D.-H."/>
        </authorList>
    </citation>
    <scope>NUCLEOTIDE SEQUENCE [LARGE SCALE GENOMIC DNA]</scope>
    <source>
        <strain evidence="2">JA-25</strain>
    </source>
</reference>
<dbReference type="RefSeq" id="WP_166690979.1">
    <property type="nucleotide sequence ID" value="NZ_WAEL01000001.1"/>
</dbReference>
<accession>A0ABX0QEE2</accession>
<protein>
    <submittedName>
        <fullName evidence="1">Uncharacterized protein</fullName>
    </submittedName>
</protein>
<gene>
    <name evidence="1" type="ORF">F7231_04130</name>
</gene>
<keyword evidence="2" id="KW-1185">Reference proteome</keyword>